<dbReference type="EMBL" id="AMZH03006977">
    <property type="protein sequence ID" value="RRT62455.1"/>
    <property type="molecule type" value="Genomic_DNA"/>
</dbReference>
<feature type="region of interest" description="Disordered" evidence="1">
    <location>
        <begin position="1"/>
        <end position="33"/>
    </location>
</feature>
<dbReference type="AlphaFoldDB" id="A0A426ZEM9"/>
<comment type="caution">
    <text evidence="2">The sequence shown here is derived from an EMBL/GenBank/DDBJ whole genome shotgun (WGS) entry which is preliminary data.</text>
</comment>
<proteinExistence type="predicted"/>
<feature type="region of interest" description="Disordered" evidence="1">
    <location>
        <begin position="135"/>
        <end position="159"/>
    </location>
</feature>
<reference evidence="2 3" key="1">
    <citation type="journal article" date="2014" name="Agronomy (Basel)">
        <title>A Draft Genome Sequence for Ensete ventricosum, the Drought-Tolerant Tree Against Hunger.</title>
        <authorList>
            <person name="Harrison J."/>
            <person name="Moore K.A."/>
            <person name="Paszkiewicz K."/>
            <person name="Jones T."/>
            <person name="Grant M."/>
            <person name="Ambacheew D."/>
            <person name="Muzemil S."/>
            <person name="Studholme D.J."/>
        </authorList>
    </citation>
    <scope>NUCLEOTIDE SEQUENCE [LARGE SCALE GENOMIC DNA]</scope>
</reference>
<gene>
    <name evidence="2" type="ORF">B296_00043395</name>
</gene>
<organism evidence="2 3">
    <name type="scientific">Ensete ventricosum</name>
    <name type="common">Abyssinian banana</name>
    <name type="synonym">Musa ensete</name>
    <dbReference type="NCBI Taxonomy" id="4639"/>
    <lineage>
        <taxon>Eukaryota</taxon>
        <taxon>Viridiplantae</taxon>
        <taxon>Streptophyta</taxon>
        <taxon>Embryophyta</taxon>
        <taxon>Tracheophyta</taxon>
        <taxon>Spermatophyta</taxon>
        <taxon>Magnoliopsida</taxon>
        <taxon>Liliopsida</taxon>
        <taxon>Zingiberales</taxon>
        <taxon>Musaceae</taxon>
        <taxon>Ensete</taxon>
    </lineage>
</organism>
<accession>A0A426ZEM9</accession>
<evidence type="ECO:0000313" key="2">
    <source>
        <dbReference type="EMBL" id="RRT62455.1"/>
    </source>
</evidence>
<name>A0A426ZEM9_ENSVE</name>
<dbReference type="Proteomes" id="UP000287651">
    <property type="component" value="Unassembled WGS sequence"/>
</dbReference>
<sequence length="552" mass="59284">MNEETDPDVEPNMKGELPEEGADPNGSPVAGEKVVEAKMEPEAGDWDECEVDLNRPVPVPATRDKFPLELADEIAPAAKEKSLEPQGVDHTWELLLPPALKVEIVDNPVLETKLFAGGMVLLLPELEDDPVAVGKEKPELEPRGFKPGIEKPNDELAEPDEEVPLRPNIVVGIDEPKFCELLLENNELAPPDSGDEPKPLNPLDEVEKPDDIDIAEEPVAVLNNAGDGKAEELWLVLPNIDGVRTAELLLLVLDNAADVPRGAKPLTLRADDLTDSPTKLVGSDFSVDEVTALAAPREPLAPNWNEEIVESIGAADEMVAADLGAMLVLVEKPDDIDIAEEPPVAVVNNAGAGRAVELLLVLANIDGVRTAELLLLVLENAADVPREAELLTLKTDDLTDSPTKLVDADSSVDGVTALGAPKEPLAPNWNERFVENIGAADEMVAEELGAMLVLVEKPGACEVPNVMDGATRAEETAVDEVMPSFRSDVLEAPKIDKAGNAAFANALNRSPPFEVWTTSSFEPSNTVTVVALLQYQSSTQNNKIRTLQYSFI</sequence>
<feature type="compositionally biased region" description="Basic and acidic residues" evidence="1">
    <location>
        <begin position="135"/>
        <end position="154"/>
    </location>
</feature>
<evidence type="ECO:0000313" key="3">
    <source>
        <dbReference type="Proteomes" id="UP000287651"/>
    </source>
</evidence>
<protein>
    <submittedName>
        <fullName evidence="2">Uncharacterized protein</fullName>
    </submittedName>
</protein>
<evidence type="ECO:0000256" key="1">
    <source>
        <dbReference type="SAM" id="MobiDB-lite"/>
    </source>
</evidence>